<evidence type="ECO:0000256" key="3">
    <source>
        <dbReference type="ARBA" id="ARBA00022737"/>
    </source>
</evidence>
<dbReference type="FunFam" id="1.20.1160.11:FF:000001">
    <property type="entry name" value="Paired amphipathic helix protein Sin3"/>
    <property type="match status" value="1"/>
</dbReference>
<evidence type="ECO:0000313" key="8">
    <source>
        <dbReference type="EMBL" id="KAF8684529.1"/>
    </source>
</evidence>
<dbReference type="EMBL" id="JACYCC010000025">
    <property type="protein sequence ID" value="KAF8684529.1"/>
    <property type="molecule type" value="Genomic_DNA"/>
</dbReference>
<dbReference type="GO" id="GO:0005524">
    <property type="term" value="F:ATP binding"/>
    <property type="evidence" value="ECO:0007669"/>
    <property type="project" value="InterPro"/>
</dbReference>
<evidence type="ECO:0000259" key="7">
    <source>
        <dbReference type="PROSITE" id="PS50011"/>
    </source>
</evidence>
<organism evidence="8 9">
    <name type="scientific">Rhizoctonia solani</name>
    <dbReference type="NCBI Taxonomy" id="456999"/>
    <lineage>
        <taxon>Eukaryota</taxon>
        <taxon>Fungi</taxon>
        <taxon>Dikarya</taxon>
        <taxon>Basidiomycota</taxon>
        <taxon>Agaricomycotina</taxon>
        <taxon>Agaricomycetes</taxon>
        <taxon>Cantharellales</taxon>
        <taxon>Ceratobasidiaceae</taxon>
        <taxon>Rhizoctonia</taxon>
    </lineage>
</organism>
<reference evidence="8" key="1">
    <citation type="submission" date="2020-09" db="EMBL/GenBank/DDBJ databases">
        <title>Comparative genome analyses of four rice-infecting Rhizoctonia solani isolates reveal extensive enrichment of homogalacturonan modification genes.</title>
        <authorList>
            <person name="Lee D.-Y."/>
            <person name="Jeon J."/>
            <person name="Kim K.-T."/>
            <person name="Cheong K."/>
            <person name="Song H."/>
            <person name="Choi G."/>
            <person name="Ko J."/>
            <person name="Opiyo S.O."/>
            <person name="Zuo S."/>
            <person name="Madhav S."/>
            <person name="Lee Y.-H."/>
            <person name="Wang G.-L."/>
        </authorList>
    </citation>
    <scope>NUCLEOTIDE SEQUENCE</scope>
    <source>
        <strain evidence="8">AG1-IA YN-7</strain>
    </source>
</reference>
<evidence type="ECO:0000256" key="1">
    <source>
        <dbReference type="ARBA" id="ARBA00004123"/>
    </source>
</evidence>
<protein>
    <submittedName>
        <fullName evidence="8">Histone deacetylase (HDAC) interacting</fullName>
    </submittedName>
</protein>
<feature type="compositionally biased region" description="Basic and acidic residues" evidence="6">
    <location>
        <begin position="315"/>
        <end position="328"/>
    </location>
</feature>
<dbReference type="GO" id="GO:0004672">
    <property type="term" value="F:protein kinase activity"/>
    <property type="evidence" value="ECO:0007669"/>
    <property type="project" value="InterPro"/>
</dbReference>
<dbReference type="InterPro" id="IPR001245">
    <property type="entry name" value="Ser-Thr/Tyr_kinase_cat_dom"/>
</dbReference>
<keyword evidence="4 5" id="KW-0539">Nucleus</keyword>
<dbReference type="SUPFAM" id="SSF47762">
    <property type="entry name" value="PAH2 domain"/>
    <property type="match status" value="2"/>
</dbReference>
<dbReference type="AlphaFoldDB" id="A0A8H7HFN5"/>
<dbReference type="GO" id="GO:0033698">
    <property type="term" value="C:Rpd3L complex"/>
    <property type="evidence" value="ECO:0007669"/>
    <property type="project" value="UniProtKB-ARBA"/>
</dbReference>
<sequence>MTSATSSAPSELVSMDIDAIESLPSHSPSQLTLPRDIPAPPSPVARPLNTEDALSYLEMIKDKFQDKPDVYNHFLDIMKDFKSQAIDTPGVIDRVSSLFNGHTALIQGFNTFLPRDYHIDCTVDEHGHSLITVITPSGTTAQTAGGPPSPALASASIIHPDPALAQKNAPPMVKFNQALNYVKKIKQRFASDPDTYKQFLEILQTFQKKQQPIAEVYQNVNVLFNNHRDLLEDLQHFLPDRGENDGGAPGRSVRDDGVPSSGMRQIQSLNDKKAPRKDNSIKKKDFGDDDIPLTDTLYGPSGYPHQLPGIIPKWQSREDSEMRPRKPDTGVTLAAQSEPCVRAINLPGISSSFSTFATELDPPPFKRARADSGIETDSIQKALEPRTIEREGQQVITEDSVLPMREAWNEAPNTRVAEGGFGDVWRGRLTDGTSVAIKVLRYSLVRSDESKDNKRAMREIYNWSKLEHKHVHKLLGVTMFQERLGMVSVWMEHGTLKQYLDQHTNLDRHKLCFQIAEGVTSSERLKYARKVHGDLKASNILVSSDGTLKLTDFDYSIISDCSVAFSATTRGGGGTLRWMAPELLMSEDLVERNKFTDIYALGMTFLETLTNALPYSECQRDIQIYRKLDHEEYPKRSMTHFPDNRLGNSMWKMLIKCWNHNPSSRPTADKVLVTLKTKINLRN</sequence>
<dbReference type="InterPro" id="IPR011009">
    <property type="entry name" value="Kinase-like_dom_sf"/>
</dbReference>
<dbReference type="InterPro" id="IPR000719">
    <property type="entry name" value="Prot_kinase_dom"/>
</dbReference>
<accession>A0A8H7HFN5</accession>
<proteinExistence type="predicted"/>
<dbReference type="GO" id="GO:0003714">
    <property type="term" value="F:transcription corepressor activity"/>
    <property type="evidence" value="ECO:0007669"/>
    <property type="project" value="InterPro"/>
</dbReference>
<dbReference type="PROSITE" id="PS50011">
    <property type="entry name" value="PROTEIN_KINASE_DOM"/>
    <property type="match status" value="1"/>
</dbReference>
<evidence type="ECO:0000256" key="4">
    <source>
        <dbReference type="ARBA" id="ARBA00023242"/>
    </source>
</evidence>
<dbReference type="Pfam" id="PF02671">
    <property type="entry name" value="PAH"/>
    <property type="match status" value="2"/>
</dbReference>
<dbReference type="Pfam" id="PF07714">
    <property type="entry name" value="PK_Tyr_Ser-Thr"/>
    <property type="match status" value="1"/>
</dbReference>
<evidence type="ECO:0000256" key="2">
    <source>
        <dbReference type="ARBA" id="ARBA00022491"/>
    </source>
</evidence>
<dbReference type="InterPro" id="IPR039774">
    <property type="entry name" value="Sin3-like"/>
</dbReference>
<keyword evidence="2" id="KW-0678">Repressor</keyword>
<dbReference type="Proteomes" id="UP000650582">
    <property type="component" value="Unassembled WGS sequence"/>
</dbReference>
<evidence type="ECO:0000313" key="9">
    <source>
        <dbReference type="Proteomes" id="UP000650582"/>
    </source>
</evidence>
<keyword evidence="3" id="KW-0677">Repeat</keyword>
<dbReference type="Gene3D" id="1.20.1160.11">
    <property type="entry name" value="Paired amphipathic helix"/>
    <property type="match status" value="2"/>
</dbReference>
<feature type="compositionally biased region" description="Basic and acidic residues" evidence="6">
    <location>
        <begin position="270"/>
        <end position="286"/>
    </location>
</feature>
<evidence type="ECO:0000256" key="5">
    <source>
        <dbReference type="PROSITE-ProRule" id="PRU00810"/>
    </source>
</evidence>
<dbReference type="InterPro" id="IPR003822">
    <property type="entry name" value="PAH"/>
</dbReference>
<evidence type="ECO:0000256" key="6">
    <source>
        <dbReference type="SAM" id="MobiDB-lite"/>
    </source>
</evidence>
<feature type="region of interest" description="Disordered" evidence="6">
    <location>
        <begin position="24"/>
        <end position="44"/>
    </location>
</feature>
<dbReference type="Gene3D" id="1.10.510.10">
    <property type="entry name" value="Transferase(Phosphotransferase) domain 1"/>
    <property type="match status" value="1"/>
</dbReference>
<feature type="domain" description="Protein kinase" evidence="7">
    <location>
        <begin position="410"/>
        <end position="679"/>
    </location>
</feature>
<dbReference type="SUPFAM" id="SSF56112">
    <property type="entry name" value="Protein kinase-like (PK-like)"/>
    <property type="match status" value="1"/>
</dbReference>
<dbReference type="PROSITE" id="PS51477">
    <property type="entry name" value="PAH"/>
    <property type="match status" value="2"/>
</dbReference>
<dbReference type="FunFam" id="1.20.1160.11:FF:000003">
    <property type="entry name" value="Paired amphipathic helix SIN3-like protein"/>
    <property type="match status" value="1"/>
</dbReference>
<gene>
    <name evidence="8" type="ORF">RHS04_01222</name>
</gene>
<comment type="caution">
    <text evidence="8">The sequence shown here is derived from an EMBL/GenBank/DDBJ whole genome shotgun (WGS) entry which is preliminary data.</text>
</comment>
<dbReference type="PANTHER" id="PTHR12346">
    <property type="entry name" value="SIN3B-RELATED"/>
    <property type="match status" value="1"/>
</dbReference>
<dbReference type="GO" id="GO:0000122">
    <property type="term" value="P:negative regulation of transcription by RNA polymerase II"/>
    <property type="evidence" value="ECO:0007669"/>
    <property type="project" value="TreeGrafter"/>
</dbReference>
<dbReference type="PANTHER" id="PTHR12346:SF0">
    <property type="entry name" value="SIN3A, ISOFORM G"/>
    <property type="match status" value="1"/>
</dbReference>
<feature type="region of interest" description="Disordered" evidence="6">
    <location>
        <begin position="238"/>
        <end position="330"/>
    </location>
</feature>
<comment type="subcellular location">
    <subcellularLocation>
        <location evidence="1 5">Nucleus</location>
    </subcellularLocation>
</comment>
<name>A0A8H7HFN5_9AGAM</name>
<dbReference type="GO" id="GO:0010628">
    <property type="term" value="P:positive regulation of gene expression"/>
    <property type="evidence" value="ECO:0007669"/>
    <property type="project" value="UniProtKB-ARBA"/>
</dbReference>
<dbReference type="InterPro" id="IPR036600">
    <property type="entry name" value="PAH_sf"/>
</dbReference>
<dbReference type="SMART" id="SM00220">
    <property type="entry name" value="S_TKc"/>
    <property type="match status" value="1"/>
</dbReference>